<name>A0A4Q2JXD6_9MICO</name>
<dbReference type="SUPFAM" id="SSF63520">
    <property type="entry name" value="PTS-regulatory domain, PRD"/>
    <property type="match status" value="1"/>
</dbReference>
<gene>
    <name evidence="4" type="ORF">ESO86_02665</name>
</gene>
<dbReference type="Pfam" id="PF00359">
    <property type="entry name" value="PTS_EIIA_2"/>
    <property type="match status" value="1"/>
</dbReference>
<evidence type="ECO:0000259" key="2">
    <source>
        <dbReference type="PROSITE" id="PS51094"/>
    </source>
</evidence>
<organism evidence="4 5">
    <name type="scientific">Agromyces binzhouensis</name>
    <dbReference type="NCBI Taxonomy" id="1817495"/>
    <lineage>
        <taxon>Bacteria</taxon>
        <taxon>Bacillati</taxon>
        <taxon>Actinomycetota</taxon>
        <taxon>Actinomycetes</taxon>
        <taxon>Micrococcales</taxon>
        <taxon>Microbacteriaceae</taxon>
        <taxon>Agromyces</taxon>
    </lineage>
</organism>
<evidence type="ECO:0000313" key="5">
    <source>
        <dbReference type="Proteomes" id="UP000292881"/>
    </source>
</evidence>
<dbReference type="SUPFAM" id="SSF55804">
    <property type="entry name" value="Phoshotransferase/anion transport protein"/>
    <property type="match status" value="1"/>
</dbReference>
<dbReference type="PANTHER" id="PTHR30185:SF12">
    <property type="entry name" value="TRANSCRIPTIONAL REGULATOR MANR"/>
    <property type="match status" value="1"/>
</dbReference>
<dbReference type="PROSITE" id="PS51094">
    <property type="entry name" value="PTS_EIIA_TYPE_2"/>
    <property type="match status" value="1"/>
</dbReference>
<comment type="caution">
    <text evidence="4">The sequence shown here is derived from an EMBL/GenBank/DDBJ whole genome shotgun (WGS) entry which is preliminary data.</text>
</comment>
<feature type="domain" description="PRD" evidence="3">
    <location>
        <begin position="391"/>
        <end position="497"/>
    </location>
</feature>
<dbReference type="Gene3D" id="1.10.10.10">
    <property type="entry name" value="Winged helix-like DNA-binding domain superfamily/Winged helix DNA-binding domain"/>
    <property type="match status" value="1"/>
</dbReference>
<dbReference type="PANTHER" id="PTHR30185">
    <property type="entry name" value="CRYPTIC BETA-GLUCOSIDE BGL OPERON ANTITERMINATOR"/>
    <property type="match status" value="1"/>
</dbReference>
<dbReference type="EMBL" id="SDPL01000021">
    <property type="protein sequence ID" value="RXZ51437.1"/>
    <property type="molecule type" value="Genomic_DNA"/>
</dbReference>
<evidence type="ECO:0000256" key="1">
    <source>
        <dbReference type="ARBA" id="ARBA00022737"/>
    </source>
</evidence>
<dbReference type="Gene3D" id="3.40.930.10">
    <property type="entry name" value="Mannitol-specific EII, Chain A"/>
    <property type="match status" value="1"/>
</dbReference>
<dbReference type="Pfam" id="PF00874">
    <property type="entry name" value="PRD"/>
    <property type="match status" value="1"/>
</dbReference>
<dbReference type="InterPro" id="IPR036634">
    <property type="entry name" value="PRD_sf"/>
</dbReference>
<accession>A0A4Q2JXD6</accession>
<dbReference type="InterPro" id="IPR036388">
    <property type="entry name" value="WH-like_DNA-bd_sf"/>
</dbReference>
<dbReference type="InterPro" id="IPR013196">
    <property type="entry name" value="HTH_11"/>
</dbReference>
<proteinExistence type="predicted"/>
<reference evidence="4 5" key="1">
    <citation type="submission" date="2019-01" db="EMBL/GenBank/DDBJ databases">
        <authorList>
            <person name="Li J."/>
        </authorList>
    </citation>
    <scope>NUCLEOTIDE SEQUENCE [LARGE SCALE GENOMIC DNA]</scope>
    <source>
        <strain evidence="4 5">CGMCC 4.7180</strain>
    </source>
</reference>
<dbReference type="InterPro" id="IPR016152">
    <property type="entry name" value="PTrfase/Anion_transptr"/>
</dbReference>
<dbReference type="Gene3D" id="1.10.1790.10">
    <property type="entry name" value="PRD domain"/>
    <property type="match status" value="1"/>
</dbReference>
<dbReference type="InterPro" id="IPR050661">
    <property type="entry name" value="BglG_antiterminators"/>
</dbReference>
<protein>
    <submittedName>
        <fullName evidence="4">PRD domain-containing protein</fullName>
    </submittedName>
</protein>
<dbReference type="Pfam" id="PF08279">
    <property type="entry name" value="HTH_11"/>
    <property type="match status" value="1"/>
</dbReference>
<dbReference type="AlphaFoldDB" id="A0A4Q2JXD6"/>
<feature type="domain" description="PTS EIIA type-2" evidence="2">
    <location>
        <begin position="592"/>
        <end position="732"/>
    </location>
</feature>
<dbReference type="SUPFAM" id="SSF46785">
    <property type="entry name" value="Winged helix' DNA-binding domain"/>
    <property type="match status" value="1"/>
</dbReference>
<dbReference type="InterPro" id="IPR011608">
    <property type="entry name" value="PRD"/>
</dbReference>
<dbReference type="Proteomes" id="UP000292881">
    <property type="component" value="Unassembled WGS sequence"/>
</dbReference>
<dbReference type="GO" id="GO:0006355">
    <property type="term" value="P:regulation of DNA-templated transcription"/>
    <property type="evidence" value="ECO:0007669"/>
    <property type="project" value="InterPro"/>
</dbReference>
<dbReference type="InterPro" id="IPR002178">
    <property type="entry name" value="PTS_EIIA_type-2_dom"/>
</dbReference>
<keyword evidence="1" id="KW-0677">Repeat</keyword>
<dbReference type="InterPro" id="IPR036390">
    <property type="entry name" value="WH_DNA-bd_sf"/>
</dbReference>
<keyword evidence="5" id="KW-1185">Reference proteome</keyword>
<dbReference type="PROSITE" id="PS51372">
    <property type="entry name" value="PRD_2"/>
    <property type="match status" value="1"/>
</dbReference>
<dbReference type="OrthoDB" id="3710983at2"/>
<evidence type="ECO:0000313" key="4">
    <source>
        <dbReference type="EMBL" id="RXZ51437.1"/>
    </source>
</evidence>
<evidence type="ECO:0000259" key="3">
    <source>
        <dbReference type="PROSITE" id="PS51372"/>
    </source>
</evidence>
<sequence length="735" mass="79759">MRSAAKVLDAPAPHTTTIRIIGLLAEPCPVLFDRSRRKPRTCRVSSRAAGCRQQIRFRTPGRCVASAPPAARQVVDWAAPARRPCAPRRRGIGAGLKVSDNWERLVEVLADDDAPVTAARLADRLGVSARTVRSYVAQANRTGEMVVESGPDGYRLDRMAWARVLHARSDAEATATPDGRRARLIRDLVDARDGLDVHDVASEAHVSESTVEADLGRVRARLQNTGLALVRDGSRVRIAGPETAMRRLLGSLVREEGRRGIRDLSSLRAGFPSMEGFRSSLVSGLRDAGYAPNEYALDDVLLHVAIALDRVGRDHVLVDAEDAATSATAPAASGAPDAGAEDGAVSTAASAPAALSMLLDRLVRAEFDVRLPPAELEHLARLVGTRVATSQQGPAREAVVREIVARISQEWLVELGDDRFIERLALHVENLAARAAEQSYSRNPLTASIKSAYPLIYDLAVYLASELARLEGITVNDDEIAYLAMHLGAQLERTRSRGDVVRVAVDVPEYHDARELLVERLRNALGDEVDLVDDEPDEADLVVAVLPPDSPMPAVITVAPFPTDDDVDRVRAEVARLRRGRRRARLASTLSHSIGPELFVRGVGGRDREAVIRLLGDRLIDAGVIDDAYVQGALERERMSSTAFTDLLAVPHAMTMTATRSAIAIAIDERAIEWGEANVHVVALIAFAEDGRAEFQSVFDQFVEAFSEPENVRRLVRGATDYPGLLAELSGLMTT</sequence>